<keyword evidence="1" id="KW-1133">Transmembrane helix</keyword>
<gene>
    <name evidence="2" type="ORF">A3B21_02700</name>
</gene>
<dbReference type="EMBL" id="MGEJ01000009">
    <property type="protein sequence ID" value="OGL81174.1"/>
    <property type="molecule type" value="Genomic_DNA"/>
</dbReference>
<sequence length="173" mass="20618">MRVPLDGERRKIAIKMNMKKVFLILSGSLLLVLVLLIIIRLLGYNFNKEFVKDFIDYNRKQCIIDEYPTYSNHSGIAGCIFWMREGYLQKTQSWRDQFKEDDVYCSQKYHNKNSSSLSNLQNALAEYGDPKCEYEAFRAQKRNENWDYLVSKEQDEFYEYCVNKICPRPSIFQ</sequence>
<proteinExistence type="predicted"/>
<dbReference type="Proteomes" id="UP000176897">
    <property type="component" value="Unassembled WGS sequence"/>
</dbReference>
<organism evidence="2 3">
    <name type="scientific">Candidatus Uhrbacteria bacterium RIFCSPLOWO2_01_FULL_47_24</name>
    <dbReference type="NCBI Taxonomy" id="1802401"/>
    <lineage>
        <taxon>Bacteria</taxon>
        <taxon>Candidatus Uhriibacteriota</taxon>
    </lineage>
</organism>
<comment type="caution">
    <text evidence="2">The sequence shown here is derived from an EMBL/GenBank/DDBJ whole genome shotgun (WGS) entry which is preliminary data.</text>
</comment>
<reference evidence="2 3" key="1">
    <citation type="journal article" date="2016" name="Nat. Commun.">
        <title>Thousands of microbial genomes shed light on interconnected biogeochemical processes in an aquifer system.</title>
        <authorList>
            <person name="Anantharaman K."/>
            <person name="Brown C.T."/>
            <person name="Hug L.A."/>
            <person name="Sharon I."/>
            <person name="Castelle C.J."/>
            <person name="Probst A.J."/>
            <person name="Thomas B.C."/>
            <person name="Singh A."/>
            <person name="Wilkins M.J."/>
            <person name="Karaoz U."/>
            <person name="Brodie E.L."/>
            <person name="Williams K.H."/>
            <person name="Hubbard S.S."/>
            <person name="Banfield J.F."/>
        </authorList>
    </citation>
    <scope>NUCLEOTIDE SEQUENCE [LARGE SCALE GENOMIC DNA]</scope>
</reference>
<dbReference type="STRING" id="1802401.A3B21_02700"/>
<evidence type="ECO:0000313" key="3">
    <source>
        <dbReference type="Proteomes" id="UP000176897"/>
    </source>
</evidence>
<evidence type="ECO:0000256" key="1">
    <source>
        <dbReference type="SAM" id="Phobius"/>
    </source>
</evidence>
<evidence type="ECO:0000313" key="2">
    <source>
        <dbReference type="EMBL" id="OGL81174.1"/>
    </source>
</evidence>
<accession>A0A1F7UTX3</accession>
<dbReference type="AlphaFoldDB" id="A0A1F7UTX3"/>
<name>A0A1F7UTX3_9BACT</name>
<keyword evidence="1" id="KW-0472">Membrane</keyword>
<keyword evidence="1" id="KW-0812">Transmembrane</keyword>
<protein>
    <submittedName>
        <fullName evidence="2">Uncharacterized protein</fullName>
    </submittedName>
</protein>
<feature type="transmembrane region" description="Helical" evidence="1">
    <location>
        <begin position="21"/>
        <end position="42"/>
    </location>
</feature>